<name>A0ABC8UNF7_9AQUA</name>
<dbReference type="AlphaFoldDB" id="A0ABC8UNF7"/>
<comment type="caution">
    <text evidence="2">The sequence shown here is derived from an EMBL/GenBank/DDBJ whole genome shotgun (WGS) entry which is preliminary data.</text>
</comment>
<reference evidence="2 3" key="1">
    <citation type="submission" date="2024-02" db="EMBL/GenBank/DDBJ databases">
        <authorList>
            <person name="Vignale AGUSTIN F."/>
            <person name="Sosa J E."/>
            <person name="Modenutti C."/>
        </authorList>
    </citation>
    <scope>NUCLEOTIDE SEQUENCE [LARGE SCALE GENOMIC DNA]</scope>
</reference>
<dbReference type="Proteomes" id="UP001642360">
    <property type="component" value="Unassembled WGS sequence"/>
</dbReference>
<feature type="region of interest" description="Disordered" evidence="1">
    <location>
        <begin position="1"/>
        <end position="24"/>
    </location>
</feature>
<evidence type="ECO:0000256" key="1">
    <source>
        <dbReference type="SAM" id="MobiDB-lite"/>
    </source>
</evidence>
<evidence type="ECO:0000313" key="3">
    <source>
        <dbReference type="Proteomes" id="UP001642360"/>
    </source>
</evidence>
<evidence type="ECO:0000313" key="2">
    <source>
        <dbReference type="EMBL" id="CAK9182528.1"/>
    </source>
</evidence>
<protein>
    <submittedName>
        <fullName evidence="2">Uncharacterized protein</fullName>
    </submittedName>
</protein>
<feature type="non-terminal residue" evidence="2">
    <location>
        <position position="83"/>
    </location>
</feature>
<accession>A0ABC8UNF7</accession>
<proteinExistence type="predicted"/>
<sequence>MPHESKHTYASSSHGTHARMHKAAYTSKVKIDVHRPGEKRFSPLFIPQPNPNFRKAKQVWVTMKNLEKITISTKLEVLSASSK</sequence>
<keyword evidence="3" id="KW-1185">Reference proteome</keyword>
<gene>
    <name evidence="2" type="ORF">ILEXP_LOCUS52735</name>
</gene>
<dbReference type="EMBL" id="CAUOFW020008390">
    <property type="protein sequence ID" value="CAK9182528.1"/>
    <property type="molecule type" value="Genomic_DNA"/>
</dbReference>
<organism evidence="2 3">
    <name type="scientific">Ilex paraguariensis</name>
    <name type="common">yerba mate</name>
    <dbReference type="NCBI Taxonomy" id="185542"/>
    <lineage>
        <taxon>Eukaryota</taxon>
        <taxon>Viridiplantae</taxon>
        <taxon>Streptophyta</taxon>
        <taxon>Embryophyta</taxon>
        <taxon>Tracheophyta</taxon>
        <taxon>Spermatophyta</taxon>
        <taxon>Magnoliopsida</taxon>
        <taxon>eudicotyledons</taxon>
        <taxon>Gunneridae</taxon>
        <taxon>Pentapetalae</taxon>
        <taxon>asterids</taxon>
        <taxon>campanulids</taxon>
        <taxon>Aquifoliales</taxon>
        <taxon>Aquifoliaceae</taxon>
        <taxon>Ilex</taxon>
    </lineage>
</organism>